<protein>
    <submittedName>
        <fullName evidence="1">PD-(D/E)XK motif protein</fullName>
    </submittedName>
</protein>
<organism evidence="1 2">
    <name type="scientific">Pseudomonas coronafaciens pv. coronafaciens</name>
    <dbReference type="NCBI Taxonomy" id="235275"/>
    <lineage>
        <taxon>Bacteria</taxon>
        <taxon>Pseudomonadati</taxon>
        <taxon>Pseudomonadota</taxon>
        <taxon>Gammaproteobacteria</taxon>
        <taxon>Pseudomonadales</taxon>
        <taxon>Pseudomonadaceae</taxon>
        <taxon>Pseudomonas</taxon>
        <taxon>Pseudomonas coronafaciens</taxon>
    </lineage>
</organism>
<dbReference type="InterPro" id="IPR025534">
    <property type="entry name" value="DUF4420"/>
</dbReference>
<evidence type="ECO:0000313" key="2">
    <source>
        <dbReference type="Proteomes" id="UP000423413"/>
    </source>
</evidence>
<dbReference type="AlphaFoldDB" id="A0AAE6QFF9"/>
<dbReference type="Pfam" id="PF14390">
    <property type="entry name" value="DUF4420"/>
    <property type="match status" value="1"/>
</dbReference>
<sequence>MMRMTKTMNNSVFIWSSTSSDSSGGLGTGFSRIDASHLLSFYLGFDKDGRHTLLLICTNRPDFQSDLKLVRVKCVARDDGRWSLLLILEEIALLEIFSLLCSDLIESSRDISDAEEALAFVFQRLASWRLLFERGNLGLLSESEVRGLCGELLHLYNLNENYGCSLSVSSWVGPYLADQDFQMDTIAWEVKTVRPSVSDILISSERQLDSSVREVVLVVYEIANCSAISVGTFTLNSLVKKLRASINASYDSRVVFDKALFRAGYIERSEYDEINLVVRGVSSYSVGLGFPCITKTMLPNGISETKYKLDMSLCETFKVSDA</sequence>
<gene>
    <name evidence="1" type="ORF">GMO17_06745</name>
</gene>
<dbReference type="Proteomes" id="UP000423413">
    <property type="component" value="Chromosome"/>
</dbReference>
<accession>A0AAE6QFF9</accession>
<reference evidence="1 2" key="1">
    <citation type="submission" date="2019-11" db="EMBL/GenBank/DDBJ databases">
        <title>Complete genome sequence of Pseudomonas syringae pv. coronafaciens isolate B19001 originated in imported oat cereal.</title>
        <authorList>
            <person name="Kim S.M."/>
            <person name="Lee B.C."/>
            <person name="Seo S.J."/>
            <person name="Lee J.E."/>
            <person name="Choi N.J."/>
            <person name="Park J.H."/>
        </authorList>
    </citation>
    <scope>NUCLEOTIDE SEQUENCE [LARGE SCALE GENOMIC DNA]</scope>
    <source>
        <strain evidence="1 2">B19001</strain>
    </source>
</reference>
<proteinExistence type="predicted"/>
<name>A0AAE6QFF9_9PSED</name>
<dbReference type="EMBL" id="CP046441">
    <property type="protein sequence ID" value="QGT80898.1"/>
    <property type="molecule type" value="Genomic_DNA"/>
</dbReference>
<evidence type="ECO:0000313" key="1">
    <source>
        <dbReference type="EMBL" id="QGT80898.1"/>
    </source>
</evidence>